<feature type="compositionally biased region" description="Polar residues" evidence="8">
    <location>
        <begin position="876"/>
        <end position="895"/>
    </location>
</feature>
<feature type="compositionally biased region" description="Basic residues" evidence="8">
    <location>
        <begin position="847"/>
        <end position="857"/>
    </location>
</feature>
<evidence type="ECO:0000256" key="6">
    <source>
        <dbReference type="ARBA" id="ARBA00038019"/>
    </source>
</evidence>
<evidence type="ECO:0000256" key="2">
    <source>
        <dbReference type="ARBA" id="ARBA00022664"/>
    </source>
</evidence>
<dbReference type="Pfam" id="PF23241">
    <property type="entry name" value="HAT_PRP39_C"/>
    <property type="match status" value="1"/>
</dbReference>
<sequence>MELQISRTESDSQPMQEDSLEDDFDEIGLKEIIDGGTLDFDGWTSLISEIETLFQDDIEKICLVYDSFLSEFPLCYGYWRRYADHLKRLSTVDKVVQVFERAVHSATYSVNVWVDYCIFSILAFEDPNDIRRLFKRAMSFVGKDYLCHTLWDKYIAFEFSQQQWGSLAQVYIQTLKFPSKKLHHYYESFKELAAAWKEEIECLGDSSMDLQLVASIESEVPRDCTDDEIAHIIEDLLDPSIGLDGSKALQKYLSIGKQFYEEACQLDEKIKCFESHIRRPYFHPKPLDVSQLDNWHEYLNFVEMHGDFDWAVKLYERCLIPCANYPEFWMRYVDFMESKGGREISNFALARATQTFLKRLPVIHLFSARYKEQIGNISGAYDAFLQYNAESDSCFVETVIMKANMEKRLGNHLAASGIYKEAIEVSAARENLHDLPMLYVHFSRLQYMLTGNRDTARDILIDGIKRLPHCKLLLEELIKFAMLHGETRHVQVIYSMVNDSISLGPDSSQGLNVKDTEDIASLYLQYVDLCGTIDDVKKAWNWYVKLFPNSVRSALYKFSDTGRKPLRIVNRRRQENLVTLPDQSSGDCSPDIPTNLALLDKKLEHPENDDIQPHCPALGEVSDQKTSSLGNHETPSNQPTFNLLQSGEVEESLQNKVQCVCPEVLEQPQEDTTDTNNLSLDLVLEVPKEVEVSKKKIVEEEHELKLENDLNQNQLSVERLSLDDEDNKSLDSINVATHECETSQEASLLNGSTMKSEPPQETSMSNGSMVEPRQNTEGAQFEVSPRGAQACDSSEVLVGMGSPSSASHQILARKEPLLQQETSPHSCSNRNQRNNVDQVHRESKYGFHGHSHKRLHQRGQVSPQQPYPQAEVASQMPVSQGYPSPTMSLNNSSQLHQGGHAQNVYTAPYGNLAAAQAWLMQNMQQQNFALTHPQAQMPKHLMQNNEQLGQMQSNQAYNQMWQYYYYQQQQFLLQQQNQQSPQQQQLLMQQYYLQPQQQLPNQQAQLQQLQQQQQQQPFLQQHPYNQQQQQLQQQQQYLQQQQQQNLLYLQQNQLQLQHMPQQQQQQQQQQLLVKQQEEEQEERKPEEQIATL</sequence>
<dbReference type="PANTHER" id="PTHR17204:SF26">
    <property type="entry name" value="PRE-MRNA-PROCESSING FACTOR 39-2"/>
    <property type="match status" value="1"/>
</dbReference>
<dbReference type="FunFam" id="1.25.40.10:FF:000159">
    <property type="entry name" value="Tetratricopeptide repeat (TPR)-like superfamily protein"/>
    <property type="match status" value="1"/>
</dbReference>
<dbReference type="GO" id="GO:0000243">
    <property type="term" value="C:commitment complex"/>
    <property type="evidence" value="ECO:0007669"/>
    <property type="project" value="TreeGrafter"/>
</dbReference>
<keyword evidence="3" id="KW-0677">Repeat</keyword>
<evidence type="ECO:0000256" key="7">
    <source>
        <dbReference type="SAM" id="Coils"/>
    </source>
</evidence>
<dbReference type="SMART" id="SM00386">
    <property type="entry name" value="HAT"/>
    <property type="match status" value="6"/>
</dbReference>
<evidence type="ECO:0008006" key="11">
    <source>
        <dbReference type="Google" id="ProtNLM"/>
    </source>
</evidence>
<comment type="caution">
    <text evidence="9">The sequence shown here is derived from an EMBL/GenBank/DDBJ whole genome shotgun (WGS) entry which is preliminary data.</text>
</comment>
<dbReference type="InterPro" id="IPR059164">
    <property type="entry name" value="HAT_PRP39_C"/>
</dbReference>
<evidence type="ECO:0000256" key="1">
    <source>
        <dbReference type="ARBA" id="ARBA00004123"/>
    </source>
</evidence>
<dbReference type="FunFam" id="1.25.40.10:FF:000064">
    <property type="entry name" value="Putative pre-mrna-processing factor 39"/>
    <property type="match status" value="1"/>
</dbReference>
<dbReference type="GO" id="GO:0071004">
    <property type="term" value="C:U2-type prespliceosome"/>
    <property type="evidence" value="ECO:0007669"/>
    <property type="project" value="TreeGrafter"/>
</dbReference>
<dbReference type="GO" id="GO:0030627">
    <property type="term" value="F:pre-mRNA 5'-splice site binding"/>
    <property type="evidence" value="ECO:0007669"/>
    <property type="project" value="TreeGrafter"/>
</dbReference>
<protein>
    <recommendedName>
        <fullName evidence="11">Pre-mRNA-processing factor 39</fullName>
    </recommendedName>
</protein>
<evidence type="ECO:0000256" key="3">
    <source>
        <dbReference type="ARBA" id="ARBA00022737"/>
    </source>
</evidence>
<feature type="region of interest" description="Disordered" evidence="8">
    <location>
        <begin position="741"/>
        <end position="772"/>
    </location>
</feature>
<proteinExistence type="inferred from homology"/>
<dbReference type="Proteomes" id="UP001054252">
    <property type="component" value="Unassembled WGS sequence"/>
</dbReference>
<dbReference type="PANTHER" id="PTHR17204">
    <property type="entry name" value="PRE-MRNA PROCESSING PROTEIN PRP39-RELATED"/>
    <property type="match status" value="1"/>
</dbReference>
<keyword evidence="10" id="KW-1185">Reference proteome</keyword>
<keyword evidence="4" id="KW-0508">mRNA splicing</keyword>
<reference evidence="9 10" key="1">
    <citation type="journal article" date="2021" name="Commun. Biol.">
        <title>The genome of Shorea leprosula (Dipterocarpaceae) highlights the ecological relevance of drought in aseasonal tropical rainforests.</title>
        <authorList>
            <person name="Ng K.K.S."/>
            <person name="Kobayashi M.J."/>
            <person name="Fawcett J.A."/>
            <person name="Hatakeyama M."/>
            <person name="Paape T."/>
            <person name="Ng C.H."/>
            <person name="Ang C.C."/>
            <person name="Tnah L.H."/>
            <person name="Lee C.T."/>
            <person name="Nishiyama T."/>
            <person name="Sese J."/>
            <person name="O'Brien M.J."/>
            <person name="Copetti D."/>
            <person name="Mohd Noor M.I."/>
            <person name="Ong R.C."/>
            <person name="Putra M."/>
            <person name="Sireger I.Z."/>
            <person name="Indrioko S."/>
            <person name="Kosugi Y."/>
            <person name="Izuno A."/>
            <person name="Isagi Y."/>
            <person name="Lee S.L."/>
            <person name="Shimizu K.K."/>
        </authorList>
    </citation>
    <scope>NUCLEOTIDE SEQUENCE [LARGE SCALE GENOMIC DNA]</scope>
    <source>
        <strain evidence="9">214</strain>
    </source>
</reference>
<dbReference type="GO" id="GO:0005685">
    <property type="term" value="C:U1 snRNP"/>
    <property type="evidence" value="ECO:0007669"/>
    <property type="project" value="TreeGrafter"/>
</dbReference>
<feature type="compositionally biased region" description="Polar residues" evidence="8">
    <location>
        <begin position="743"/>
        <end position="772"/>
    </location>
</feature>
<dbReference type="GO" id="GO:0000395">
    <property type="term" value="P:mRNA 5'-splice site recognition"/>
    <property type="evidence" value="ECO:0007669"/>
    <property type="project" value="TreeGrafter"/>
</dbReference>
<feature type="region of interest" description="Disordered" evidence="8">
    <location>
        <begin position="845"/>
        <end position="895"/>
    </location>
</feature>
<evidence type="ECO:0000256" key="5">
    <source>
        <dbReference type="ARBA" id="ARBA00023242"/>
    </source>
</evidence>
<feature type="coiled-coil region" evidence="7">
    <location>
        <begin position="1024"/>
        <end position="1081"/>
    </location>
</feature>
<keyword evidence="7" id="KW-0175">Coiled coil</keyword>
<organism evidence="9 10">
    <name type="scientific">Rubroshorea leprosula</name>
    <dbReference type="NCBI Taxonomy" id="152421"/>
    <lineage>
        <taxon>Eukaryota</taxon>
        <taxon>Viridiplantae</taxon>
        <taxon>Streptophyta</taxon>
        <taxon>Embryophyta</taxon>
        <taxon>Tracheophyta</taxon>
        <taxon>Spermatophyta</taxon>
        <taxon>Magnoliopsida</taxon>
        <taxon>eudicotyledons</taxon>
        <taxon>Gunneridae</taxon>
        <taxon>Pentapetalae</taxon>
        <taxon>rosids</taxon>
        <taxon>malvids</taxon>
        <taxon>Malvales</taxon>
        <taxon>Dipterocarpaceae</taxon>
        <taxon>Rubroshorea</taxon>
    </lineage>
</organism>
<dbReference type="InterPro" id="IPR011990">
    <property type="entry name" value="TPR-like_helical_dom_sf"/>
</dbReference>
<accession>A0AAV5HUE5</accession>
<dbReference type="Gene3D" id="1.25.40.10">
    <property type="entry name" value="Tetratricopeptide repeat domain"/>
    <property type="match status" value="2"/>
</dbReference>
<comment type="subcellular location">
    <subcellularLocation>
        <location evidence="1">Nucleus</location>
    </subcellularLocation>
</comment>
<keyword evidence="5" id="KW-0539">Nucleus</keyword>
<dbReference type="AlphaFoldDB" id="A0AAV5HUE5"/>
<dbReference type="EMBL" id="BPVZ01000006">
    <property type="protein sequence ID" value="GKU92483.1"/>
    <property type="molecule type" value="Genomic_DNA"/>
</dbReference>
<feature type="compositionally biased region" description="Polar residues" evidence="8">
    <location>
        <begin position="624"/>
        <end position="640"/>
    </location>
</feature>
<comment type="similarity">
    <text evidence="6">Belongs to the PRP39 family.</text>
</comment>
<keyword evidence="2" id="KW-0507">mRNA processing</keyword>
<gene>
    <name evidence="9" type="ORF">SLEP1_g6201</name>
</gene>
<evidence type="ECO:0000313" key="9">
    <source>
        <dbReference type="EMBL" id="GKU92483.1"/>
    </source>
</evidence>
<dbReference type="Pfam" id="PF23240">
    <property type="entry name" value="HAT_PRP39_N"/>
    <property type="match status" value="1"/>
</dbReference>
<evidence type="ECO:0000256" key="4">
    <source>
        <dbReference type="ARBA" id="ARBA00023187"/>
    </source>
</evidence>
<feature type="region of interest" description="Disordered" evidence="8">
    <location>
        <begin position="606"/>
        <end position="640"/>
    </location>
</feature>
<evidence type="ECO:0000256" key="8">
    <source>
        <dbReference type="SAM" id="MobiDB-lite"/>
    </source>
</evidence>
<name>A0AAV5HUE5_9ROSI</name>
<dbReference type="SUPFAM" id="SSF48452">
    <property type="entry name" value="TPR-like"/>
    <property type="match status" value="2"/>
</dbReference>
<evidence type="ECO:0000313" key="10">
    <source>
        <dbReference type="Proteomes" id="UP001054252"/>
    </source>
</evidence>
<dbReference type="InterPro" id="IPR003107">
    <property type="entry name" value="HAT"/>
</dbReference>